<reference evidence="1" key="1">
    <citation type="journal article" date="2021" name="J. Hered.">
        <title>Genome Assembly of Salicaceae Populus deltoides (Eastern Cottonwood) I-69 Based on Nanopore Sequencing and Hi-C Technologies.</title>
        <authorList>
            <person name="Bai S."/>
            <person name="Wu H."/>
            <person name="Zhang J."/>
            <person name="Pan Z."/>
            <person name="Zhao W."/>
            <person name="Li Z."/>
            <person name="Tong C."/>
        </authorList>
    </citation>
    <scope>NUCLEOTIDE SEQUENCE</scope>
    <source>
        <tissue evidence="1">Leaf</tissue>
    </source>
</reference>
<name>A0A8T2WTX7_POPDE</name>
<accession>A0A8T2WTX7</accession>
<organism evidence="1 2">
    <name type="scientific">Populus deltoides</name>
    <name type="common">Eastern poplar</name>
    <name type="synonym">Eastern cottonwood</name>
    <dbReference type="NCBI Taxonomy" id="3696"/>
    <lineage>
        <taxon>Eukaryota</taxon>
        <taxon>Viridiplantae</taxon>
        <taxon>Streptophyta</taxon>
        <taxon>Embryophyta</taxon>
        <taxon>Tracheophyta</taxon>
        <taxon>Spermatophyta</taxon>
        <taxon>Magnoliopsida</taxon>
        <taxon>eudicotyledons</taxon>
        <taxon>Gunneridae</taxon>
        <taxon>Pentapetalae</taxon>
        <taxon>rosids</taxon>
        <taxon>fabids</taxon>
        <taxon>Malpighiales</taxon>
        <taxon>Salicaceae</taxon>
        <taxon>Saliceae</taxon>
        <taxon>Populus</taxon>
    </lineage>
</organism>
<evidence type="ECO:0000313" key="2">
    <source>
        <dbReference type="Proteomes" id="UP000807159"/>
    </source>
</evidence>
<sequence length="130" mass="14293">MKQDSLQMLELDSILQGQHRLLLLLDKEGVPGSSAWLPNSILMHGASARVSLSSRSLPAKIRRCRSSGTPSFVSILVLTMLMVSEGNTSSVRVFSDGTFTKICMALNIFGRFGRESAVISQILRKTIRKL</sequence>
<dbReference type="AlphaFoldDB" id="A0A8T2WTX7"/>
<proteinExistence type="predicted"/>
<dbReference type="EMBL" id="JACEGQ020000016">
    <property type="protein sequence ID" value="KAH8484795.1"/>
    <property type="molecule type" value="Genomic_DNA"/>
</dbReference>
<dbReference type="Proteomes" id="UP000807159">
    <property type="component" value="Chromosome 16"/>
</dbReference>
<gene>
    <name evidence="1" type="ORF">H0E87_026524</name>
</gene>
<comment type="caution">
    <text evidence="1">The sequence shown here is derived from an EMBL/GenBank/DDBJ whole genome shotgun (WGS) entry which is preliminary data.</text>
</comment>
<evidence type="ECO:0000313" key="1">
    <source>
        <dbReference type="EMBL" id="KAH8484795.1"/>
    </source>
</evidence>
<keyword evidence="2" id="KW-1185">Reference proteome</keyword>
<protein>
    <submittedName>
        <fullName evidence="1">Uncharacterized protein</fullName>
    </submittedName>
</protein>